<proteinExistence type="predicted"/>
<dbReference type="AlphaFoldDB" id="A0A0X3BKE8"/>
<dbReference type="InterPro" id="IPR023140">
    <property type="entry name" value="DUF357"/>
</dbReference>
<dbReference type="OMA" id="YGLGWLD"/>
<evidence type="ECO:0000313" key="2">
    <source>
        <dbReference type="Proteomes" id="UP000069850"/>
    </source>
</evidence>
<dbReference type="Gene3D" id="1.20.1270.90">
    <property type="entry name" value="AF1782-like"/>
    <property type="match status" value="2"/>
</dbReference>
<gene>
    <name evidence="1" type="ORF">MMAB1_0790</name>
</gene>
<evidence type="ECO:0000313" key="1">
    <source>
        <dbReference type="EMBL" id="CVK32004.1"/>
    </source>
</evidence>
<dbReference type="InterPro" id="IPR036809">
    <property type="entry name" value="AF1782-like_sf"/>
</dbReference>
<organism evidence="1 2">
    <name type="scientific">Methanoculleus bourgensis</name>
    <dbReference type="NCBI Taxonomy" id="83986"/>
    <lineage>
        <taxon>Archaea</taxon>
        <taxon>Methanobacteriati</taxon>
        <taxon>Methanobacteriota</taxon>
        <taxon>Stenosarchaea group</taxon>
        <taxon>Methanomicrobia</taxon>
        <taxon>Methanomicrobiales</taxon>
        <taxon>Methanomicrobiaceae</taxon>
        <taxon>Methanoculleus</taxon>
    </lineage>
</organism>
<dbReference type="GeneID" id="32210325"/>
<dbReference type="OrthoDB" id="148073at2157"/>
<dbReference type="GeneID" id="31897880"/>
<dbReference type="Proteomes" id="UP000069850">
    <property type="component" value="Chromosome 1"/>
</dbReference>
<protein>
    <submittedName>
        <fullName evidence="1">Uncharacterized protein</fullName>
    </submittedName>
</protein>
<dbReference type="EMBL" id="LT158599">
    <property type="protein sequence ID" value="CVK32004.1"/>
    <property type="molecule type" value="Genomic_DNA"/>
</dbReference>
<dbReference type="SUPFAM" id="SSF158372">
    <property type="entry name" value="AF1782-like"/>
    <property type="match status" value="2"/>
</dbReference>
<sequence length="189" mass="20388">MNFDDYGVLFREALCRTRIAVPEGTLLHRAAAEVLEMAVAYQDDGTTFLGDGDPVNALAGFAYGLGWLDAGLRLGLLAPLAAHPPGEVDACIPDAKSAHLHEKTHRYRRMLQSALTMVEAAPDEASPLYAGSRELHATARSWYAEGVERLEAGDLVGALARFSYGYAWLDAGIRAGLLRVTGERGLFTV</sequence>
<accession>A0A0X3BKE8</accession>
<dbReference type="RefSeq" id="WP_014866508.1">
    <property type="nucleotide sequence ID" value="NZ_JAHAVR010000006.1"/>
</dbReference>
<dbReference type="KEGG" id="mema:MMAB1_0790"/>
<reference evidence="1 2" key="1">
    <citation type="submission" date="2016-01" db="EMBL/GenBank/DDBJ databases">
        <authorList>
            <person name="Manzoor S."/>
        </authorList>
    </citation>
    <scope>NUCLEOTIDE SEQUENCE [LARGE SCALE GENOMIC DNA]</scope>
    <source>
        <strain evidence="1">Methanoculleus sp MAB1</strain>
    </source>
</reference>
<dbReference type="Pfam" id="PF04010">
    <property type="entry name" value="DUF357"/>
    <property type="match status" value="2"/>
</dbReference>
<name>A0A0X3BKE8_9EURY</name>